<organism evidence="11 12">
    <name type="scientific">Chromobacterium fluminis</name>
    <dbReference type="NCBI Taxonomy" id="3044269"/>
    <lineage>
        <taxon>Bacteria</taxon>
        <taxon>Pseudomonadati</taxon>
        <taxon>Pseudomonadota</taxon>
        <taxon>Betaproteobacteria</taxon>
        <taxon>Neisseriales</taxon>
        <taxon>Chromobacteriaceae</taxon>
        <taxon>Chromobacterium</taxon>
    </lineage>
</organism>
<feature type="transmembrane region" description="Helical" evidence="8">
    <location>
        <begin position="28"/>
        <end position="53"/>
    </location>
</feature>
<dbReference type="InterPro" id="IPR003439">
    <property type="entry name" value="ABC_transporter-like_ATP-bd"/>
</dbReference>
<dbReference type="InterPro" id="IPR039421">
    <property type="entry name" value="Type_1_exporter"/>
</dbReference>
<accession>A0ABX0KZT9</accession>
<dbReference type="PANTHER" id="PTHR24221:SF654">
    <property type="entry name" value="ATP-BINDING CASSETTE SUB-FAMILY B MEMBER 6"/>
    <property type="match status" value="1"/>
</dbReference>
<dbReference type="GO" id="GO:0005524">
    <property type="term" value="F:ATP binding"/>
    <property type="evidence" value="ECO:0007669"/>
    <property type="project" value="UniProtKB-KW"/>
</dbReference>
<keyword evidence="6 8" id="KW-1133">Transmembrane helix</keyword>
<evidence type="ECO:0000256" key="7">
    <source>
        <dbReference type="ARBA" id="ARBA00023136"/>
    </source>
</evidence>
<dbReference type="InterPro" id="IPR036640">
    <property type="entry name" value="ABC1_TM_sf"/>
</dbReference>
<keyword evidence="7 8" id="KW-0472">Membrane</keyword>
<dbReference type="PROSITE" id="PS50929">
    <property type="entry name" value="ABC_TM1F"/>
    <property type="match status" value="1"/>
</dbReference>
<dbReference type="PROSITE" id="PS50893">
    <property type="entry name" value="ABC_TRANSPORTER_2"/>
    <property type="match status" value="1"/>
</dbReference>
<feature type="transmembrane region" description="Helical" evidence="8">
    <location>
        <begin position="73"/>
        <end position="97"/>
    </location>
</feature>
<dbReference type="Gene3D" id="1.20.1560.10">
    <property type="entry name" value="ABC transporter type 1, transmembrane domain"/>
    <property type="match status" value="1"/>
</dbReference>
<keyword evidence="12" id="KW-1185">Reference proteome</keyword>
<feature type="domain" description="ABC transmembrane type-1" evidence="10">
    <location>
        <begin position="29"/>
        <end position="317"/>
    </location>
</feature>
<keyword evidence="3 8" id="KW-0812">Transmembrane</keyword>
<dbReference type="Proteomes" id="UP001515641">
    <property type="component" value="Unassembled WGS sequence"/>
</dbReference>
<dbReference type="SUPFAM" id="SSF52540">
    <property type="entry name" value="P-loop containing nucleoside triphosphate hydrolases"/>
    <property type="match status" value="1"/>
</dbReference>
<evidence type="ECO:0000256" key="3">
    <source>
        <dbReference type="ARBA" id="ARBA00022692"/>
    </source>
</evidence>
<dbReference type="EMBL" id="JAAOMA010000008">
    <property type="protein sequence ID" value="NHR05107.1"/>
    <property type="molecule type" value="Genomic_DNA"/>
</dbReference>
<protein>
    <submittedName>
        <fullName evidence="11">ABC transporter ATP-binding protein</fullName>
    </submittedName>
</protein>
<evidence type="ECO:0000256" key="6">
    <source>
        <dbReference type="ARBA" id="ARBA00022989"/>
    </source>
</evidence>
<dbReference type="Pfam" id="PF00005">
    <property type="entry name" value="ABC_tran"/>
    <property type="match status" value="1"/>
</dbReference>
<dbReference type="InterPro" id="IPR011527">
    <property type="entry name" value="ABC1_TM_dom"/>
</dbReference>
<feature type="transmembrane region" description="Helical" evidence="8">
    <location>
        <begin position="147"/>
        <end position="167"/>
    </location>
</feature>
<feature type="domain" description="ABC transporter" evidence="9">
    <location>
        <begin position="348"/>
        <end position="581"/>
    </location>
</feature>
<dbReference type="PANTHER" id="PTHR24221">
    <property type="entry name" value="ATP-BINDING CASSETTE SUB-FAMILY B"/>
    <property type="match status" value="1"/>
</dbReference>
<reference evidence="11 12" key="1">
    <citation type="submission" date="2020-03" db="EMBL/GenBank/DDBJ databases">
        <title>Draft genome sequence of environmentally isolated cultures.</title>
        <authorList>
            <person name="Wilson H.S."/>
            <person name="De Leon M.E."/>
        </authorList>
    </citation>
    <scope>NUCLEOTIDE SEQUENCE [LARGE SCALE GENOMIC DNA]</scope>
    <source>
        <strain evidence="11 12">HSC-31F16</strain>
    </source>
</reference>
<dbReference type="InterPro" id="IPR003593">
    <property type="entry name" value="AAA+_ATPase"/>
</dbReference>
<dbReference type="PROSITE" id="PS00211">
    <property type="entry name" value="ABC_TRANSPORTER_1"/>
    <property type="match status" value="1"/>
</dbReference>
<comment type="caution">
    <text evidence="11">The sequence shown here is derived from an EMBL/GenBank/DDBJ whole genome shotgun (WGS) entry which is preliminary data.</text>
</comment>
<comment type="subcellular location">
    <subcellularLocation>
        <location evidence="1">Cell membrane</location>
        <topology evidence="1">Multi-pass membrane protein</topology>
    </subcellularLocation>
</comment>
<name>A0ABX0KZT9_9NEIS</name>
<evidence type="ECO:0000313" key="12">
    <source>
        <dbReference type="Proteomes" id="UP001515641"/>
    </source>
</evidence>
<dbReference type="InterPro" id="IPR017871">
    <property type="entry name" value="ABC_transporter-like_CS"/>
</dbReference>
<dbReference type="RefSeq" id="WP_166451495.1">
    <property type="nucleotide sequence ID" value="NZ_JAAOMA010000008.1"/>
</dbReference>
<dbReference type="SMART" id="SM00382">
    <property type="entry name" value="AAA"/>
    <property type="match status" value="1"/>
</dbReference>
<evidence type="ECO:0000259" key="9">
    <source>
        <dbReference type="PROSITE" id="PS50893"/>
    </source>
</evidence>
<evidence type="ECO:0000256" key="1">
    <source>
        <dbReference type="ARBA" id="ARBA00004651"/>
    </source>
</evidence>
<dbReference type="InterPro" id="IPR027417">
    <property type="entry name" value="P-loop_NTPase"/>
</dbReference>
<dbReference type="Pfam" id="PF00664">
    <property type="entry name" value="ABC_membrane"/>
    <property type="match status" value="1"/>
</dbReference>
<evidence type="ECO:0000313" key="11">
    <source>
        <dbReference type="EMBL" id="NHR05107.1"/>
    </source>
</evidence>
<dbReference type="Gene3D" id="3.40.50.300">
    <property type="entry name" value="P-loop containing nucleotide triphosphate hydrolases"/>
    <property type="match status" value="1"/>
</dbReference>
<gene>
    <name evidence="11" type="ORF">HA052_07825</name>
</gene>
<evidence type="ECO:0000256" key="2">
    <source>
        <dbReference type="ARBA" id="ARBA00022475"/>
    </source>
</evidence>
<dbReference type="SUPFAM" id="SSF90123">
    <property type="entry name" value="ABC transporter transmembrane region"/>
    <property type="match status" value="1"/>
</dbReference>
<keyword evidence="4" id="KW-0547">Nucleotide-binding</keyword>
<sequence>MSVEEEVLGEAAAAGPIARVLAPIRGRLIVAGLLAGLGAMLSLAPLAGVAHIAQLALGQGAAALGGDVLWRVVGLSLLCLFAGMTLILAGDVVAHLADNRITGLLRLAITRRLAKVPLGWFTSRASGEVKQAMHDDIGILHSLTAHFYTTLGRSVGAVLASIVYLFAMDWRMAIASLLPFPLFFLFFARAHKASAANMESFGAGMARINNAVVEFVNGIPVVKAFGAQHKAHGSYRAAIDAFASAFTDFTRPLVSAMANANAIIAPVSVLGVVLAFGALMVGLGWIAPVDVLPFALVAPGLSSPLLMLSYITHDLNHATGAAQRVHALLQTPVLETAAGAARPADAEIRVEGLSYGYSEQEPVLSGIDFTLAPGTVTAIVGPSGAGKSTLARLLLRFFDPSAGRITLGGVDLRQLDSAELYRRIGFVLQDVRLIHASVRDNIALGRPSASQAEIEEAARMANIHERILELPRGYEAVIGEDVQFSGGEAQRLSIARAVLLDPPVLVLDEATAAADAENEVKLQQALSAFARGRTLVVIAHRLDTVMQADQILVVDKGRLIERGRHHELLEQGGCYARLWAQGHYGKAGEAKQEGWVPQC</sequence>
<keyword evidence="2" id="KW-1003">Cell membrane</keyword>
<evidence type="ECO:0000256" key="8">
    <source>
        <dbReference type="SAM" id="Phobius"/>
    </source>
</evidence>
<evidence type="ECO:0000256" key="4">
    <source>
        <dbReference type="ARBA" id="ARBA00022741"/>
    </source>
</evidence>
<evidence type="ECO:0000259" key="10">
    <source>
        <dbReference type="PROSITE" id="PS50929"/>
    </source>
</evidence>
<feature type="transmembrane region" description="Helical" evidence="8">
    <location>
        <begin position="173"/>
        <end position="190"/>
    </location>
</feature>
<keyword evidence="5 11" id="KW-0067">ATP-binding</keyword>
<proteinExistence type="predicted"/>
<evidence type="ECO:0000256" key="5">
    <source>
        <dbReference type="ARBA" id="ARBA00022840"/>
    </source>
</evidence>
<feature type="transmembrane region" description="Helical" evidence="8">
    <location>
        <begin position="263"/>
        <end position="286"/>
    </location>
</feature>